<dbReference type="OrthoDB" id="7445930at2"/>
<accession>A0A494VYF4</accession>
<dbReference type="Proteomes" id="UP000270046">
    <property type="component" value="Chromosome"/>
</dbReference>
<dbReference type="Pfam" id="PF14452">
    <property type="entry name" value="Multi_ubiq"/>
    <property type="match status" value="1"/>
</dbReference>
<dbReference type="EMBL" id="CP032869">
    <property type="protein sequence ID" value="AYL96533.1"/>
    <property type="molecule type" value="Genomic_DNA"/>
</dbReference>
<evidence type="ECO:0000259" key="1">
    <source>
        <dbReference type="Pfam" id="PF14452"/>
    </source>
</evidence>
<dbReference type="InterPro" id="IPR027802">
    <property type="entry name" value="Multi-ubiquitin_dom"/>
</dbReference>
<gene>
    <name evidence="2" type="ORF">HYN43_015040</name>
</gene>
<protein>
    <recommendedName>
        <fullName evidence="1">Multi-ubiquitin domain-containing protein</fullName>
    </recommendedName>
</protein>
<organism evidence="2 3">
    <name type="scientific">Mucilaginibacter celer</name>
    <dbReference type="NCBI Taxonomy" id="2305508"/>
    <lineage>
        <taxon>Bacteria</taxon>
        <taxon>Pseudomonadati</taxon>
        <taxon>Bacteroidota</taxon>
        <taxon>Sphingobacteriia</taxon>
        <taxon>Sphingobacteriales</taxon>
        <taxon>Sphingobacteriaceae</taxon>
        <taxon>Mucilaginibacter</taxon>
    </lineage>
</organism>
<feature type="domain" description="Multi-ubiquitin" evidence="1">
    <location>
        <begin position="28"/>
        <end position="93"/>
    </location>
</feature>
<dbReference type="AlphaFoldDB" id="A0A494VYF4"/>
<keyword evidence="3" id="KW-1185">Reference proteome</keyword>
<evidence type="ECO:0000313" key="3">
    <source>
        <dbReference type="Proteomes" id="UP000270046"/>
    </source>
</evidence>
<sequence>MIIHEILIIDIEVYVKENREIPRGHHYLIMVDRQKYKVEQECLTGREILKLAGKNPPERFQLNQRFKGGKVVKVNYDQEVSFVEPGVEKFMTIPLDQTEGGK</sequence>
<dbReference type="KEGG" id="muh:HYN43_015040"/>
<reference evidence="2 3" key="1">
    <citation type="submission" date="2018-10" db="EMBL/GenBank/DDBJ databases">
        <title>Genome sequencing of Mucilaginibacter sp. HYN0043.</title>
        <authorList>
            <person name="Kim M."/>
            <person name="Yi H."/>
        </authorList>
    </citation>
    <scope>NUCLEOTIDE SEQUENCE [LARGE SCALE GENOMIC DNA]</scope>
    <source>
        <strain evidence="2 3">HYN0043</strain>
    </source>
</reference>
<evidence type="ECO:0000313" key="2">
    <source>
        <dbReference type="EMBL" id="AYL96533.1"/>
    </source>
</evidence>
<dbReference type="RefSeq" id="WP_119410130.1">
    <property type="nucleotide sequence ID" value="NZ_CP032869.1"/>
</dbReference>
<proteinExistence type="predicted"/>
<name>A0A494VYF4_9SPHI</name>